<dbReference type="PROSITE" id="PS51005">
    <property type="entry name" value="NAC"/>
    <property type="match status" value="1"/>
</dbReference>
<keyword evidence="2" id="KW-0238">DNA-binding</keyword>
<dbReference type="InterPro" id="IPR003441">
    <property type="entry name" value="NAC-dom"/>
</dbReference>
<gene>
    <name evidence="6" type="ORF">HAX54_003355</name>
</gene>
<dbReference type="Gene3D" id="2.170.150.80">
    <property type="entry name" value="NAC domain"/>
    <property type="match status" value="1"/>
</dbReference>
<keyword evidence="4" id="KW-0539">Nucleus</keyword>
<dbReference type="EMBL" id="JACEIK010001153">
    <property type="protein sequence ID" value="MCD7466544.1"/>
    <property type="molecule type" value="Genomic_DNA"/>
</dbReference>
<evidence type="ECO:0000256" key="1">
    <source>
        <dbReference type="ARBA" id="ARBA00023015"/>
    </source>
</evidence>
<evidence type="ECO:0000256" key="4">
    <source>
        <dbReference type="ARBA" id="ARBA00023242"/>
    </source>
</evidence>
<sequence length="230" mass="25101">MVLLFSRGKKVPKRDHKVRATESGYWKATGKERNVKSGSNIIGTKRAAVIMISDPTLEGQSSSCAELPTYSAAIANSTTTLDFDGEEDWFADIMKDDIIKLDDSSLNATPISLIPVRPESSEISNHEAQAAMSAVVPFQGTANRRLRLVRAIVAQCRFVGSLAANALAWRLRFGKQLKSITPLMLVQNEDHDTCTVTAISDVASLESPPGASNEENTNFLFFVTLAIRNQ</sequence>
<keyword evidence="1" id="KW-0805">Transcription regulation</keyword>
<evidence type="ECO:0000256" key="3">
    <source>
        <dbReference type="ARBA" id="ARBA00023163"/>
    </source>
</evidence>
<evidence type="ECO:0000259" key="5">
    <source>
        <dbReference type="PROSITE" id="PS51005"/>
    </source>
</evidence>
<name>A0ABS8T591_DATST</name>
<keyword evidence="7" id="KW-1185">Reference proteome</keyword>
<dbReference type="Proteomes" id="UP000823775">
    <property type="component" value="Unassembled WGS sequence"/>
</dbReference>
<organism evidence="6 7">
    <name type="scientific">Datura stramonium</name>
    <name type="common">Jimsonweed</name>
    <name type="synonym">Common thornapple</name>
    <dbReference type="NCBI Taxonomy" id="4076"/>
    <lineage>
        <taxon>Eukaryota</taxon>
        <taxon>Viridiplantae</taxon>
        <taxon>Streptophyta</taxon>
        <taxon>Embryophyta</taxon>
        <taxon>Tracheophyta</taxon>
        <taxon>Spermatophyta</taxon>
        <taxon>Magnoliopsida</taxon>
        <taxon>eudicotyledons</taxon>
        <taxon>Gunneridae</taxon>
        <taxon>Pentapetalae</taxon>
        <taxon>asterids</taxon>
        <taxon>lamiids</taxon>
        <taxon>Solanales</taxon>
        <taxon>Solanaceae</taxon>
        <taxon>Solanoideae</taxon>
        <taxon>Datureae</taxon>
        <taxon>Datura</taxon>
    </lineage>
</organism>
<keyword evidence="3" id="KW-0804">Transcription</keyword>
<feature type="domain" description="NAC" evidence="5">
    <location>
        <begin position="1"/>
        <end position="97"/>
    </location>
</feature>
<evidence type="ECO:0000256" key="2">
    <source>
        <dbReference type="ARBA" id="ARBA00023125"/>
    </source>
</evidence>
<evidence type="ECO:0000313" key="6">
    <source>
        <dbReference type="EMBL" id="MCD7466544.1"/>
    </source>
</evidence>
<accession>A0ABS8T591</accession>
<proteinExistence type="predicted"/>
<reference evidence="6 7" key="1">
    <citation type="journal article" date="2021" name="BMC Genomics">
        <title>Datura genome reveals duplications of psychoactive alkaloid biosynthetic genes and high mutation rate following tissue culture.</title>
        <authorList>
            <person name="Rajewski A."/>
            <person name="Carter-House D."/>
            <person name="Stajich J."/>
            <person name="Litt A."/>
        </authorList>
    </citation>
    <scope>NUCLEOTIDE SEQUENCE [LARGE SCALE GENOMIC DNA]</scope>
    <source>
        <strain evidence="6">AR-01</strain>
    </source>
</reference>
<dbReference type="InterPro" id="IPR036093">
    <property type="entry name" value="NAC_dom_sf"/>
</dbReference>
<protein>
    <recommendedName>
        <fullName evidence="5">NAC domain-containing protein</fullName>
    </recommendedName>
</protein>
<comment type="caution">
    <text evidence="6">The sequence shown here is derived from an EMBL/GenBank/DDBJ whole genome shotgun (WGS) entry which is preliminary data.</text>
</comment>
<dbReference type="SUPFAM" id="SSF101941">
    <property type="entry name" value="NAC domain"/>
    <property type="match status" value="1"/>
</dbReference>
<evidence type="ECO:0000313" key="7">
    <source>
        <dbReference type="Proteomes" id="UP000823775"/>
    </source>
</evidence>